<comment type="pathway">
    <text evidence="2">Protein modification; protein ubiquitination.</text>
</comment>
<proteinExistence type="predicted"/>
<evidence type="ECO:0000259" key="5">
    <source>
        <dbReference type="Pfam" id="PF25553"/>
    </source>
</evidence>
<reference evidence="6 7" key="1">
    <citation type="submission" date="2020-10" db="EMBL/GenBank/DDBJ databases">
        <title>The Coptis chinensis genome and diversification of protoberbering-type alkaloids.</title>
        <authorList>
            <person name="Wang B."/>
            <person name="Shu S."/>
            <person name="Song C."/>
            <person name="Liu Y."/>
        </authorList>
    </citation>
    <scope>NUCLEOTIDE SEQUENCE [LARGE SCALE GENOMIC DNA]</scope>
    <source>
        <strain evidence="6">HL-2020</strain>
        <tissue evidence="6">Leaf</tissue>
    </source>
</reference>
<name>A0A835HEP3_9MAGN</name>
<evidence type="ECO:0000256" key="4">
    <source>
        <dbReference type="SAM" id="MobiDB-lite"/>
    </source>
</evidence>
<dbReference type="Pfam" id="PF25553">
    <property type="entry name" value="BTB-POZ_ANK-like"/>
    <property type="match status" value="1"/>
</dbReference>
<feature type="region of interest" description="Disordered" evidence="4">
    <location>
        <begin position="28"/>
        <end position="48"/>
    </location>
</feature>
<dbReference type="InterPro" id="IPR038920">
    <property type="entry name" value="At3g05675-like"/>
</dbReference>
<dbReference type="UniPathway" id="UPA00143"/>
<organism evidence="6 7">
    <name type="scientific">Coptis chinensis</name>
    <dbReference type="NCBI Taxonomy" id="261450"/>
    <lineage>
        <taxon>Eukaryota</taxon>
        <taxon>Viridiplantae</taxon>
        <taxon>Streptophyta</taxon>
        <taxon>Embryophyta</taxon>
        <taxon>Tracheophyta</taxon>
        <taxon>Spermatophyta</taxon>
        <taxon>Magnoliopsida</taxon>
        <taxon>Ranunculales</taxon>
        <taxon>Ranunculaceae</taxon>
        <taxon>Coptidoideae</taxon>
        <taxon>Coptis</taxon>
    </lineage>
</organism>
<accession>A0A835HEP3</accession>
<evidence type="ECO:0000256" key="3">
    <source>
        <dbReference type="ARBA" id="ARBA00022786"/>
    </source>
</evidence>
<dbReference type="PANTHER" id="PTHR31060">
    <property type="entry name" value="OSJNBA0011J08.25 PROTEIN-RELATED"/>
    <property type="match status" value="1"/>
</dbReference>
<protein>
    <recommendedName>
        <fullName evidence="5">At3g05675-like ankyrin-like domain-containing protein</fullName>
    </recommendedName>
</protein>
<comment type="function">
    <text evidence="1">May act as a substrate-specific adapter of an E3 ubiquitin-protein ligase complex (CUL3-RBX1-BTB) which mediates the ubiquitination and subsequent proteasomal degradation of target proteins.</text>
</comment>
<feature type="domain" description="At3g05675-like ankyrin-like" evidence="5">
    <location>
        <begin position="247"/>
        <end position="484"/>
    </location>
</feature>
<keyword evidence="7" id="KW-1185">Reference proteome</keyword>
<dbReference type="OrthoDB" id="2014231at2759"/>
<dbReference type="Proteomes" id="UP000631114">
    <property type="component" value="Unassembled WGS sequence"/>
</dbReference>
<dbReference type="GO" id="GO:0016567">
    <property type="term" value="P:protein ubiquitination"/>
    <property type="evidence" value="ECO:0007669"/>
    <property type="project" value="UniProtKB-UniPathway"/>
</dbReference>
<keyword evidence="3" id="KW-0833">Ubl conjugation pathway</keyword>
<sequence>MAAESILRSKQVSAMIKQGFISNPSFSFSPKLSPSSSPQNPCFTQNNIKPTSSSTLYEMMSEEQQRESKQLEDKRRISQERVSKILDNAPFQNPEYGGVRDVKLCISSRDGFKVSMNVHRSVLIDQSRFFKDKLKQEEGVMHSVEICDCDEVEVYVETVVLMYYSDDLNKRLVKEDVGKVLGLLKVFSAIKFDMGIISCLDYLEAVPWSEDEEEKVVSVLGQLQLHGPAVEVLQRVSAEPSTSANGDDIFMRLLSGVLEAKDDKARREMKALISGLLREDATKNKNHIDSVDVSSEILYQLCDKCLSSLLICLSEAESTDESRRDRGLMSEIGREADNLQWIVDIMIEKKLGDEFVKLWADQKELASLHSKMPTMYRYEISRVTAQLCVAIGRGQILVSRDARFSLLCTWLEPLYEDFGWMKRACRSLDKKLLEDGLSQTILTLPLQQQQVILLNWFNRFLNKGDDCPNIQRAFQVWWRRAFIRQYVPEKDHSNLQITVCDYAT</sequence>
<dbReference type="AlphaFoldDB" id="A0A835HEP3"/>
<evidence type="ECO:0000256" key="2">
    <source>
        <dbReference type="ARBA" id="ARBA00004906"/>
    </source>
</evidence>
<evidence type="ECO:0000256" key="1">
    <source>
        <dbReference type="ARBA" id="ARBA00002668"/>
    </source>
</evidence>
<evidence type="ECO:0000313" key="7">
    <source>
        <dbReference type="Proteomes" id="UP000631114"/>
    </source>
</evidence>
<dbReference type="InterPro" id="IPR058039">
    <property type="entry name" value="At3g05675-like_ankyrin"/>
</dbReference>
<feature type="compositionally biased region" description="Low complexity" evidence="4">
    <location>
        <begin position="28"/>
        <end position="41"/>
    </location>
</feature>
<dbReference type="EMBL" id="JADFTS010000007">
    <property type="protein sequence ID" value="KAF9598441.1"/>
    <property type="molecule type" value="Genomic_DNA"/>
</dbReference>
<evidence type="ECO:0000313" key="6">
    <source>
        <dbReference type="EMBL" id="KAF9598441.1"/>
    </source>
</evidence>
<dbReference type="PANTHER" id="PTHR31060:SF32">
    <property type="entry name" value="BTB_POZ DOMAIN PLANT PROTEIN"/>
    <property type="match status" value="1"/>
</dbReference>
<comment type="caution">
    <text evidence="6">The sequence shown here is derived from an EMBL/GenBank/DDBJ whole genome shotgun (WGS) entry which is preliminary data.</text>
</comment>
<gene>
    <name evidence="6" type="ORF">IFM89_027874</name>
</gene>